<sequence>MRRLLTEIVEKAGVSGLPKSDLDNARELLKNNEFGLCLDVVVTQVYEHEILIEFGFYELLKEAAAIIGIPCEEIDFIRKLVRAD</sequence>
<dbReference type="RefSeq" id="WP_046370369.1">
    <property type="nucleotide sequence ID" value="NZ_BBWV01000003.1"/>
</dbReference>
<dbReference type="EMBL" id="BBWV01000003">
    <property type="protein sequence ID" value="GAO44444.1"/>
    <property type="molecule type" value="Genomic_DNA"/>
</dbReference>
<evidence type="ECO:0000313" key="1">
    <source>
        <dbReference type="EMBL" id="GAO44444.1"/>
    </source>
</evidence>
<dbReference type="Proteomes" id="UP000033121">
    <property type="component" value="Unassembled WGS sequence"/>
</dbReference>
<evidence type="ECO:0000313" key="2">
    <source>
        <dbReference type="Proteomes" id="UP000033121"/>
    </source>
</evidence>
<proteinExistence type="predicted"/>
<dbReference type="OrthoDB" id="886877at2"/>
<reference evidence="1 2" key="1">
    <citation type="submission" date="2015-04" db="EMBL/GenBank/DDBJ databases">
        <title>Whole genome shotgun sequence of Flavihumibacter petaseus NBRC 106054.</title>
        <authorList>
            <person name="Miyazawa S."/>
            <person name="Hosoyama A."/>
            <person name="Hashimoto M."/>
            <person name="Noguchi M."/>
            <person name="Tsuchikane K."/>
            <person name="Ohji S."/>
            <person name="Yamazoe A."/>
            <person name="Ichikawa N."/>
            <person name="Kimura A."/>
            <person name="Fujita N."/>
        </authorList>
    </citation>
    <scope>NUCLEOTIDE SEQUENCE [LARGE SCALE GENOMIC DNA]</scope>
    <source>
        <strain evidence="1 2">NBRC 106054</strain>
    </source>
</reference>
<accession>A0A0E9N3Q5</accession>
<dbReference type="STRING" id="1220578.FPE01S_03_04810"/>
<organism evidence="1 2">
    <name type="scientific">Flavihumibacter petaseus NBRC 106054</name>
    <dbReference type="NCBI Taxonomy" id="1220578"/>
    <lineage>
        <taxon>Bacteria</taxon>
        <taxon>Pseudomonadati</taxon>
        <taxon>Bacteroidota</taxon>
        <taxon>Chitinophagia</taxon>
        <taxon>Chitinophagales</taxon>
        <taxon>Chitinophagaceae</taxon>
        <taxon>Flavihumibacter</taxon>
    </lineage>
</organism>
<protein>
    <recommendedName>
        <fullName evidence="3">MafI family immunity protein</fullName>
    </recommendedName>
</protein>
<name>A0A0E9N3Q5_9BACT</name>
<evidence type="ECO:0008006" key="3">
    <source>
        <dbReference type="Google" id="ProtNLM"/>
    </source>
</evidence>
<gene>
    <name evidence="1" type="ORF">FPE01S_03_04810</name>
</gene>
<comment type="caution">
    <text evidence="1">The sequence shown here is derived from an EMBL/GenBank/DDBJ whole genome shotgun (WGS) entry which is preliminary data.</text>
</comment>
<dbReference type="AlphaFoldDB" id="A0A0E9N3Q5"/>
<keyword evidence="2" id="KW-1185">Reference proteome</keyword>